<dbReference type="PIRSF" id="PIRSF028757">
    <property type="entry name" value="LD-carboxypeptidase"/>
    <property type="match status" value="1"/>
</dbReference>
<dbReference type="EMBL" id="VNKQ01000009">
    <property type="protein sequence ID" value="KAG0648781.1"/>
    <property type="molecule type" value="Genomic_DNA"/>
</dbReference>
<evidence type="ECO:0000313" key="6">
    <source>
        <dbReference type="Proteomes" id="UP000785200"/>
    </source>
</evidence>
<keyword evidence="5" id="KW-0645">Protease</keyword>
<dbReference type="InterPro" id="IPR040921">
    <property type="entry name" value="Peptidase_S66C"/>
</dbReference>
<proteinExistence type="inferred from homology"/>
<gene>
    <name evidence="5" type="ORF">D0Z07_4702</name>
</gene>
<dbReference type="SUPFAM" id="SSF141986">
    <property type="entry name" value="LD-carboxypeptidase A C-terminal domain-like"/>
    <property type="match status" value="1"/>
</dbReference>
<feature type="domain" description="LD-carboxypeptidase N-terminal" evidence="3">
    <location>
        <begin position="19"/>
        <end position="137"/>
    </location>
</feature>
<feature type="domain" description="LD-carboxypeptidase C-terminal" evidence="4">
    <location>
        <begin position="212"/>
        <end position="333"/>
    </location>
</feature>
<dbReference type="InterPro" id="IPR027461">
    <property type="entry name" value="Carboxypeptidase_A_C_sf"/>
</dbReference>
<reference evidence="5" key="1">
    <citation type="submission" date="2019-07" db="EMBL/GenBank/DDBJ databases">
        <title>Hyphodiscus hymeniophilus genome sequencing and assembly.</title>
        <authorList>
            <person name="Kramer G."/>
            <person name="Nodwell J."/>
        </authorList>
    </citation>
    <scope>NUCLEOTIDE SEQUENCE</scope>
    <source>
        <strain evidence="5">ATCC 34498</strain>
    </source>
</reference>
<comment type="similarity">
    <text evidence="1">Belongs to the peptidase S66 family.</text>
</comment>
<protein>
    <submittedName>
        <fullName evidence="5">Carboxypeptidase</fullName>
    </submittedName>
</protein>
<name>A0A9P7AX32_9HELO</name>
<dbReference type="Gene3D" id="3.40.50.10740">
    <property type="entry name" value="Class I glutamine amidotransferase-like"/>
    <property type="match status" value="1"/>
</dbReference>
<dbReference type="Gene3D" id="3.50.30.60">
    <property type="entry name" value="LD-carboxypeptidase A C-terminal domain-like"/>
    <property type="match status" value="1"/>
</dbReference>
<dbReference type="PANTHER" id="PTHR30237:SF4">
    <property type="entry name" value="LD-CARBOXYPEPTIDASE C-TERMINAL DOMAIN-CONTAINING PROTEIN"/>
    <property type="match status" value="1"/>
</dbReference>
<evidence type="ECO:0000313" key="5">
    <source>
        <dbReference type="EMBL" id="KAG0648781.1"/>
    </source>
</evidence>
<accession>A0A9P7AX32</accession>
<evidence type="ECO:0000256" key="2">
    <source>
        <dbReference type="ARBA" id="ARBA00022801"/>
    </source>
</evidence>
<dbReference type="OrthoDB" id="5186469at2759"/>
<dbReference type="GO" id="GO:0004180">
    <property type="term" value="F:carboxypeptidase activity"/>
    <property type="evidence" value="ECO:0007669"/>
    <property type="project" value="UniProtKB-KW"/>
</dbReference>
<dbReference type="Proteomes" id="UP000785200">
    <property type="component" value="Unassembled WGS sequence"/>
</dbReference>
<dbReference type="InterPro" id="IPR027478">
    <property type="entry name" value="LdcA_N"/>
</dbReference>
<sequence length="353" mass="39276">MAGNAVGIVPQALRPRDTIAFISPSSRLNRIFPVRVYRAKDALEKLGFRVKIFFDERPTRTFHEAVLERCSEIHNAFLDPEVKAIICTIGGLSANELLPHLDYDLVRANPKIFCGYSDITLLHHAFFTQAGLQTFYGPAAITQLGEFPKPLDFTMNHFQGVLQNPGKPIGALPRSIEWTEEFCDWGGDEEAVRPRTLQPSKGWQWLRQGKATGRLMGGCLPSMLQLAGSKYFPSYRGCILFLENPEGEVSNGPLPFEFTRSLMADIVNLGILGEVTGLVIGRPYKYGDEAKLEEFRQMVLDQCHGTDFPILFNVDIGHTDPLLTIPINAMASLDSEMDEFAILEAGVAERSGK</sequence>
<dbReference type="Pfam" id="PF02016">
    <property type="entry name" value="Peptidase_S66"/>
    <property type="match status" value="1"/>
</dbReference>
<keyword evidence="5" id="KW-0121">Carboxypeptidase</keyword>
<evidence type="ECO:0000259" key="4">
    <source>
        <dbReference type="Pfam" id="PF17676"/>
    </source>
</evidence>
<organism evidence="5 6">
    <name type="scientific">Hyphodiscus hymeniophilus</name>
    <dbReference type="NCBI Taxonomy" id="353542"/>
    <lineage>
        <taxon>Eukaryota</taxon>
        <taxon>Fungi</taxon>
        <taxon>Dikarya</taxon>
        <taxon>Ascomycota</taxon>
        <taxon>Pezizomycotina</taxon>
        <taxon>Leotiomycetes</taxon>
        <taxon>Helotiales</taxon>
        <taxon>Hyphodiscaceae</taxon>
        <taxon>Hyphodiscus</taxon>
    </lineage>
</organism>
<evidence type="ECO:0000259" key="3">
    <source>
        <dbReference type="Pfam" id="PF02016"/>
    </source>
</evidence>
<dbReference type="InterPro" id="IPR029062">
    <property type="entry name" value="Class_I_gatase-like"/>
</dbReference>
<keyword evidence="2" id="KW-0378">Hydrolase</keyword>
<keyword evidence="6" id="KW-1185">Reference proteome</keyword>
<comment type="caution">
    <text evidence="5">The sequence shown here is derived from an EMBL/GenBank/DDBJ whole genome shotgun (WGS) entry which is preliminary data.</text>
</comment>
<dbReference type="AlphaFoldDB" id="A0A9P7AX32"/>
<evidence type="ECO:0000256" key="1">
    <source>
        <dbReference type="ARBA" id="ARBA00010233"/>
    </source>
</evidence>
<dbReference type="InterPro" id="IPR040449">
    <property type="entry name" value="Peptidase_S66_N"/>
</dbReference>
<dbReference type="Pfam" id="PF17676">
    <property type="entry name" value="Peptidase_S66C"/>
    <property type="match status" value="1"/>
</dbReference>
<dbReference type="InterPro" id="IPR003507">
    <property type="entry name" value="S66_fam"/>
</dbReference>
<dbReference type="CDD" id="cd07062">
    <property type="entry name" value="Peptidase_S66_mccF_like"/>
    <property type="match status" value="1"/>
</dbReference>
<dbReference type="SUPFAM" id="SSF52317">
    <property type="entry name" value="Class I glutamine amidotransferase-like"/>
    <property type="match status" value="1"/>
</dbReference>
<dbReference type="PANTHER" id="PTHR30237">
    <property type="entry name" value="MURAMOYLTETRAPEPTIDE CARBOXYPEPTIDASE"/>
    <property type="match status" value="1"/>
</dbReference>